<comment type="caution">
    <text evidence="1">The sequence shown here is derived from an EMBL/GenBank/DDBJ whole genome shotgun (WGS) entry which is preliminary data.</text>
</comment>
<organism evidence="1 2">
    <name type="scientific">Soehngenia longivitae</name>
    <dbReference type="NCBI Taxonomy" id="2562294"/>
    <lineage>
        <taxon>Bacteria</taxon>
        <taxon>Bacillati</taxon>
        <taxon>Bacillota</taxon>
        <taxon>Tissierellia</taxon>
        <taxon>Tissierellales</taxon>
        <taxon>Tissierellaceae</taxon>
        <taxon>Soehngenia</taxon>
    </lineage>
</organism>
<keyword evidence="2" id="KW-1185">Reference proteome</keyword>
<sequence length="260" mass="29304">MKRIISVFLTIVIIITMSISASAMNGIPCKPMNLNLSDYEKNLLMNTTFEPYNIENFNKFKDDQIMFIVQDFIIMKKNINKDFTINICSLNEDNMLLEPTQEGDIQTYAITEEYVPLPSGKYTATTYWTVATRGYGQQTTTMYLTPNTANLYIAKNQSSGQTTAIKYLLGLTLLNVPPAAAAYELGITIASILDDNFYYQIAQRSTNEKPVMISISKSNVGKVRYVSDWNGKSIRSRNGTSVNSQITTTEETTIYWSSAR</sequence>
<dbReference type="AlphaFoldDB" id="A0A4Z0D076"/>
<protein>
    <submittedName>
        <fullName evidence="1">Uncharacterized protein</fullName>
    </submittedName>
</protein>
<evidence type="ECO:0000313" key="2">
    <source>
        <dbReference type="Proteomes" id="UP000298381"/>
    </source>
</evidence>
<reference evidence="1 2" key="1">
    <citation type="submission" date="2019-03" db="EMBL/GenBank/DDBJ databases">
        <title>Draft genome sequence data and analysis of a Fermenting Bacterium, Soehngenia longevitae strain 1933PT, isolated from petroleum reservoir in Azerbaijan.</title>
        <authorList>
            <person name="Grouzdev D.S."/>
            <person name="Bidzhieva S.K."/>
            <person name="Sokolova D.S."/>
            <person name="Tourova T.P."/>
            <person name="Poltaraus A.B."/>
            <person name="Nazina T.N."/>
        </authorList>
    </citation>
    <scope>NUCLEOTIDE SEQUENCE [LARGE SCALE GENOMIC DNA]</scope>
    <source>
        <strain evidence="1 2">1933P</strain>
    </source>
</reference>
<dbReference type="Proteomes" id="UP000298381">
    <property type="component" value="Unassembled WGS sequence"/>
</dbReference>
<accession>A0A4Z0D076</accession>
<proteinExistence type="predicted"/>
<dbReference type="RefSeq" id="WP_135271706.1">
    <property type="nucleotide sequence ID" value="NZ_SRIB01000017.1"/>
</dbReference>
<dbReference type="EMBL" id="SRIB01000017">
    <property type="protein sequence ID" value="TFZ39181.1"/>
    <property type="molecule type" value="Genomic_DNA"/>
</dbReference>
<name>A0A4Z0D076_9FIRM</name>
<gene>
    <name evidence="1" type="ORF">E4100_08935</name>
</gene>
<evidence type="ECO:0000313" key="1">
    <source>
        <dbReference type="EMBL" id="TFZ39181.1"/>
    </source>
</evidence>